<feature type="transmembrane region" description="Helical" evidence="1">
    <location>
        <begin position="257"/>
        <end position="277"/>
    </location>
</feature>
<dbReference type="EMBL" id="CANHGI010000004">
    <property type="protein sequence ID" value="CAI5447077.1"/>
    <property type="molecule type" value="Genomic_DNA"/>
</dbReference>
<feature type="transmembrane region" description="Helical" evidence="1">
    <location>
        <begin position="229"/>
        <end position="252"/>
    </location>
</feature>
<proteinExistence type="predicted"/>
<sequence>MKRFFWIFIILFTETYCQTTVPPGTIICDVKQTGTCMGGCDLQASKKCSKASDCYDGKTYFDRYPQFSMHFYCDLKNSVCCRHSRAYRFDVCHHEESILARGQNQCPPNVLTCTNDFGQRGTCLTDRLNSYCCPDRNTTEVLPDFKSNTECDDTKPLPLGSSRNYCRDGYVYSAAETLNKNAGKTLKNCQINSNCTTGEYCMRNTPSSPLQCYFVGSQKSEESSAAGTIATVVLIILTILICAGAIVAIIFLKLAKWFIGVAVGVCIVIIVIILIVYCTA</sequence>
<protein>
    <recommendedName>
        <fullName evidence="5">Domain of unknown function DX domain-containing protein</fullName>
    </recommendedName>
</protein>
<feature type="chain" id="PRO_5040144521" description="Domain of unknown function DX domain-containing protein" evidence="2">
    <location>
        <begin position="20"/>
        <end position="280"/>
    </location>
</feature>
<keyword evidence="1" id="KW-1133">Transmembrane helix</keyword>
<keyword evidence="1" id="KW-0812">Transmembrane</keyword>
<accession>A0A9P1IK74</accession>
<keyword evidence="1" id="KW-0472">Membrane</keyword>
<keyword evidence="2" id="KW-0732">Signal</keyword>
<evidence type="ECO:0000256" key="2">
    <source>
        <dbReference type="SAM" id="SignalP"/>
    </source>
</evidence>
<evidence type="ECO:0000313" key="4">
    <source>
        <dbReference type="Proteomes" id="UP001152747"/>
    </source>
</evidence>
<gene>
    <name evidence="3" type="ORF">CAMP_LOCUS9714</name>
</gene>
<evidence type="ECO:0008006" key="5">
    <source>
        <dbReference type="Google" id="ProtNLM"/>
    </source>
</evidence>
<keyword evidence="4" id="KW-1185">Reference proteome</keyword>
<feature type="signal peptide" evidence="2">
    <location>
        <begin position="1"/>
        <end position="19"/>
    </location>
</feature>
<comment type="caution">
    <text evidence="3">The sequence shown here is derived from an EMBL/GenBank/DDBJ whole genome shotgun (WGS) entry which is preliminary data.</text>
</comment>
<evidence type="ECO:0000256" key="1">
    <source>
        <dbReference type="SAM" id="Phobius"/>
    </source>
</evidence>
<name>A0A9P1IK74_9PELO</name>
<dbReference type="Proteomes" id="UP001152747">
    <property type="component" value="Unassembled WGS sequence"/>
</dbReference>
<reference evidence="3" key="1">
    <citation type="submission" date="2022-11" db="EMBL/GenBank/DDBJ databases">
        <authorList>
            <person name="Kikuchi T."/>
        </authorList>
    </citation>
    <scope>NUCLEOTIDE SEQUENCE</scope>
    <source>
        <strain evidence="3">PS1010</strain>
    </source>
</reference>
<evidence type="ECO:0000313" key="3">
    <source>
        <dbReference type="EMBL" id="CAI5447077.1"/>
    </source>
</evidence>
<organism evidence="3 4">
    <name type="scientific">Caenorhabditis angaria</name>
    <dbReference type="NCBI Taxonomy" id="860376"/>
    <lineage>
        <taxon>Eukaryota</taxon>
        <taxon>Metazoa</taxon>
        <taxon>Ecdysozoa</taxon>
        <taxon>Nematoda</taxon>
        <taxon>Chromadorea</taxon>
        <taxon>Rhabditida</taxon>
        <taxon>Rhabditina</taxon>
        <taxon>Rhabditomorpha</taxon>
        <taxon>Rhabditoidea</taxon>
        <taxon>Rhabditidae</taxon>
        <taxon>Peloderinae</taxon>
        <taxon>Caenorhabditis</taxon>
    </lineage>
</organism>
<dbReference type="AlphaFoldDB" id="A0A9P1IK74"/>